<dbReference type="AlphaFoldDB" id="A0A9Q1HK25"/>
<dbReference type="Proteomes" id="UP001152320">
    <property type="component" value="Chromosome 1"/>
</dbReference>
<dbReference type="SUPFAM" id="SSF52058">
    <property type="entry name" value="L domain-like"/>
    <property type="match status" value="1"/>
</dbReference>
<dbReference type="PROSITE" id="PS51450">
    <property type="entry name" value="LRR"/>
    <property type="match status" value="2"/>
</dbReference>
<evidence type="ECO:0000313" key="4">
    <source>
        <dbReference type="EMBL" id="KAJ8048675.1"/>
    </source>
</evidence>
<evidence type="ECO:0000313" key="5">
    <source>
        <dbReference type="Proteomes" id="UP001152320"/>
    </source>
</evidence>
<name>A0A9Q1HK25_HOLLE</name>
<reference evidence="4" key="1">
    <citation type="submission" date="2021-10" db="EMBL/GenBank/DDBJ databases">
        <title>Tropical sea cucumber genome reveals ecological adaptation and Cuvierian tubules defense mechanism.</title>
        <authorList>
            <person name="Chen T."/>
        </authorList>
    </citation>
    <scope>NUCLEOTIDE SEQUENCE</scope>
    <source>
        <strain evidence="4">Nanhai2018</strain>
        <tissue evidence="4">Muscle</tissue>
    </source>
</reference>
<dbReference type="InterPro" id="IPR050328">
    <property type="entry name" value="Dev_Immune_Receptor"/>
</dbReference>
<comment type="caution">
    <text evidence="4">The sequence shown here is derived from an EMBL/GenBank/DDBJ whole genome shotgun (WGS) entry which is preliminary data.</text>
</comment>
<evidence type="ECO:0000256" key="1">
    <source>
        <dbReference type="ARBA" id="ARBA00022614"/>
    </source>
</evidence>
<keyword evidence="4" id="KW-0675">Receptor</keyword>
<sequence>MSWVKLHNALNDCHSLQRFEQYQFRCGPRDLSENNIVNLDKDTFNNLCNLTELDLSENRIAKLAKDTFSNLWNLKKLDLRENRIVNLEKDTFRDLRLLKDFAIRWKQRFTYMLHWLEYVDQNNRHFPALRPVTTSLAMSNPWRI</sequence>
<dbReference type="EMBL" id="JAIZAY010000001">
    <property type="protein sequence ID" value="KAJ8048675.1"/>
    <property type="molecule type" value="Genomic_DNA"/>
</dbReference>
<dbReference type="PANTHER" id="PTHR24373:SF275">
    <property type="entry name" value="TIR DOMAIN-CONTAINING PROTEIN"/>
    <property type="match status" value="1"/>
</dbReference>
<keyword evidence="5" id="KW-1185">Reference proteome</keyword>
<dbReference type="SMART" id="SM00369">
    <property type="entry name" value="LRR_TYP"/>
    <property type="match status" value="2"/>
</dbReference>
<organism evidence="4 5">
    <name type="scientific">Holothuria leucospilota</name>
    <name type="common">Black long sea cucumber</name>
    <name type="synonym">Mertensiothuria leucospilota</name>
    <dbReference type="NCBI Taxonomy" id="206669"/>
    <lineage>
        <taxon>Eukaryota</taxon>
        <taxon>Metazoa</taxon>
        <taxon>Echinodermata</taxon>
        <taxon>Eleutherozoa</taxon>
        <taxon>Echinozoa</taxon>
        <taxon>Holothuroidea</taxon>
        <taxon>Aspidochirotacea</taxon>
        <taxon>Aspidochirotida</taxon>
        <taxon>Holothuriidae</taxon>
        <taxon>Holothuria</taxon>
    </lineage>
</organism>
<keyword evidence="1" id="KW-0433">Leucine-rich repeat</keyword>
<dbReference type="Pfam" id="PF13855">
    <property type="entry name" value="LRR_8"/>
    <property type="match status" value="1"/>
</dbReference>
<keyword evidence="2" id="KW-0732">Signal</keyword>
<dbReference type="InterPro" id="IPR003591">
    <property type="entry name" value="Leu-rich_rpt_typical-subtyp"/>
</dbReference>
<keyword evidence="3" id="KW-0677">Repeat</keyword>
<dbReference type="Gene3D" id="3.80.10.10">
    <property type="entry name" value="Ribonuclease Inhibitor"/>
    <property type="match status" value="1"/>
</dbReference>
<dbReference type="OrthoDB" id="676979at2759"/>
<accession>A0A9Q1HK25</accession>
<protein>
    <submittedName>
        <fullName evidence="4">Leucine-rich repeat and immunoglobulin-like domain-containing nogo receptor-interacting protein 2</fullName>
    </submittedName>
</protein>
<dbReference type="InterPro" id="IPR001611">
    <property type="entry name" value="Leu-rich_rpt"/>
</dbReference>
<gene>
    <name evidence="4" type="ORF">HOLleu_01081</name>
</gene>
<evidence type="ECO:0000256" key="3">
    <source>
        <dbReference type="ARBA" id="ARBA00022737"/>
    </source>
</evidence>
<dbReference type="InterPro" id="IPR032675">
    <property type="entry name" value="LRR_dom_sf"/>
</dbReference>
<dbReference type="PANTHER" id="PTHR24373">
    <property type="entry name" value="SLIT RELATED LEUCINE-RICH REPEAT NEURONAL PROTEIN"/>
    <property type="match status" value="1"/>
</dbReference>
<evidence type="ECO:0000256" key="2">
    <source>
        <dbReference type="ARBA" id="ARBA00022729"/>
    </source>
</evidence>
<proteinExistence type="predicted"/>